<dbReference type="EMBL" id="KN648799">
    <property type="protein sequence ID" value="KHN34820.1"/>
    <property type="molecule type" value="Genomic_DNA"/>
</dbReference>
<evidence type="ECO:0000256" key="1">
    <source>
        <dbReference type="SAM" id="MobiDB-lite"/>
    </source>
</evidence>
<dbReference type="CDD" id="cd09917">
    <property type="entry name" value="F-box_SF"/>
    <property type="match status" value="1"/>
</dbReference>
<dbReference type="AlphaFoldDB" id="A0A0B2RP31"/>
<name>A0A0B2RP31_GLYSO</name>
<sequence length="181" mass="20211">MCSDARVSKKKNKDLHMHMHMHMHVPAGDSIIYSRKRQKKTPEKTAGADYEFFESLPDDLVISIFCKLSSTATKPSDFVNILITCKRLNRLALHSLVLSKASPKTFTIKARDWCDSAHKFLKHCADAGNVEACYTLGMRLIGSSGTRRNVLPAPVERWLDEDGEDVGNDDGDGEVEVMVDS</sequence>
<feature type="region of interest" description="Disordered" evidence="1">
    <location>
        <begin position="161"/>
        <end position="181"/>
    </location>
</feature>
<reference evidence="2" key="1">
    <citation type="submission" date="2014-07" db="EMBL/GenBank/DDBJ databases">
        <title>Identification of a novel salt tolerance gene in wild soybean by whole-genome sequencing.</title>
        <authorList>
            <person name="Lam H.-M."/>
            <person name="Qi X."/>
            <person name="Li M.-W."/>
            <person name="Liu X."/>
            <person name="Xie M."/>
            <person name="Ni M."/>
            <person name="Xu X."/>
        </authorList>
    </citation>
    <scope>NUCLEOTIDE SEQUENCE [LARGE SCALE GENOMIC DNA]</scope>
    <source>
        <tissue evidence="2">Root</tissue>
    </source>
</reference>
<gene>
    <name evidence="2" type="ORF">glysoja_036813</name>
</gene>
<proteinExistence type="predicted"/>
<dbReference type="InterPro" id="IPR044508">
    <property type="entry name" value="At5g50450/At1g67340-like"/>
</dbReference>
<accession>A0A0B2RP31</accession>
<dbReference type="SUPFAM" id="SSF81383">
    <property type="entry name" value="F-box domain"/>
    <property type="match status" value="1"/>
</dbReference>
<dbReference type="PANTHER" id="PTHR46758">
    <property type="entry name" value="MYND DOMAIN-CONTAINING"/>
    <property type="match status" value="1"/>
</dbReference>
<organism evidence="2">
    <name type="scientific">Glycine soja</name>
    <name type="common">Wild soybean</name>
    <dbReference type="NCBI Taxonomy" id="3848"/>
    <lineage>
        <taxon>Eukaryota</taxon>
        <taxon>Viridiplantae</taxon>
        <taxon>Streptophyta</taxon>
        <taxon>Embryophyta</taxon>
        <taxon>Tracheophyta</taxon>
        <taxon>Spermatophyta</taxon>
        <taxon>Magnoliopsida</taxon>
        <taxon>eudicotyledons</taxon>
        <taxon>Gunneridae</taxon>
        <taxon>Pentapetalae</taxon>
        <taxon>rosids</taxon>
        <taxon>fabids</taxon>
        <taxon>Fabales</taxon>
        <taxon>Fabaceae</taxon>
        <taxon>Papilionoideae</taxon>
        <taxon>50 kb inversion clade</taxon>
        <taxon>NPAAA clade</taxon>
        <taxon>indigoferoid/millettioid clade</taxon>
        <taxon>Phaseoleae</taxon>
        <taxon>Glycine</taxon>
        <taxon>Glycine subgen. Soja</taxon>
    </lineage>
</organism>
<dbReference type="PANTHER" id="PTHR46758:SF21">
    <property type="entry name" value="MYND-TYPE DOMAIN-CONTAINING PROTEIN"/>
    <property type="match status" value="1"/>
</dbReference>
<dbReference type="Proteomes" id="UP000053555">
    <property type="component" value="Unassembled WGS sequence"/>
</dbReference>
<evidence type="ECO:0000313" key="2">
    <source>
        <dbReference type="EMBL" id="KHN34820.1"/>
    </source>
</evidence>
<protein>
    <submittedName>
        <fullName evidence="2">F-box protein</fullName>
    </submittedName>
</protein>
<dbReference type="InterPro" id="IPR036047">
    <property type="entry name" value="F-box-like_dom_sf"/>
</dbReference>